<keyword evidence="3" id="KW-0812">Transmembrane</keyword>
<keyword evidence="2" id="KW-1134">Transmembrane beta strand</keyword>
<keyword evidence="4" id="KW-0732">Signal</keyword>
<evidence type="ECO:0000256" key="7">
    <source>
        <dbReference type="ARBA" id="ARBA00023237"/>
    </source>
</evidence>
<dbReference type="PROSITE" id="PS51779">
    <property type="entry name" value="POTRA"/>
    <property type="match status" value="3"/>
</dbReference>
<protein>
    <recommendedName>
        <fullName evidence="8">Outer membrane protein assembly factor BamA</fullName>
    </recommendedName>
</protein>
<dbReference type="RefSeq" id="WP_021288229.1">
    <property type="nucleotide sequence ID" value="NZ_AUPZ01000013.1"/>
</dbReference>
<proteinExistence type="predicted"/>
<evidence type="ECO:0000256" key="5">
    <source>
        <dbReference type="ARBA" id="ARBA00022737"/>
    </source>
</evidence>
<evidence type="ECO:0000256" key="6">
    <source>
        <dbReference type="ARBA" id="ARBA00023136"/>
    </source>
</evidence>
<dbReference type="PATRIC" id="fig|1172190.3.peg.1918"/>
<keyword evidence="5" id="KW-0677">Repeat</keyword>
<dbReference type="Gene3D" id="2.40.160.50">
    <property type="entry name" value="membrane protein fhac: a member of the omp85/tpsb transporter family"/>
    <property type="match status" value="1"/>
</dbReference>
<comment type="caution">
    <text evidence="10">The sequence shown here is derived from an EMBL/GenBank/DDBJ whole genome shotgun (WGS) entry which is preliminary data.</text>
</comment>
<organism evidence="10 11">
    <name type="scientific">Sulfurimonas hongkongensis</name>
    <dbReference type="NCBI Taxonomy" id="1172190"/>
    <lineage>
        <taxon>Bacteria</taxon>
        <taxon>Pseudomonadati</taxon>
        <taxon>Campylobacterota</taxon>
        <taxon>Epsilonproteobacteria</taxon>
        <taxon>Campylobacterales</taxon>
        <taxon>Sulfurimonadaceae</taxon>
        <taxon>Sulfurimonas</taxon>
    </lineage>
</organism>
<sequence>MRIFLALLLTLLTINLSAMTIKSIDYVGMVHISKPVALRMLEFSVGDDVDIETIDESIKKYFKQGYFDDVWAEFDDGKLTFHFKEKAIISKIELKGWKESDKDILETVVQIKKGSLYDKKKLQAAKKRIQEAIAQSGKIDSVVEVEEEILDNGSIKVTFIVNEGEEIVIQKIDYSGVLGLDSDLFNDVIANKEKQFMGWFWGRNDGEMKLLDLSYDPLRIRDLYMQYGYLDAKVDEPFTRVNFDHYTAEMSYQIEEGEVYTISGISINQLKQVIDEDKIKEIVSLEVGEPFNIKTFREDAEKVKTLIADLSYAFVQVVPDLKKNKDDNTVEVVFKITPGDKVKIRNVVISGNNRTLDRIIRRELYLGPGDMYSLTDLKDSRNSLGRLGFFDGNTIEEKRVDNSTMDLVVKVKEAPTGNIQLGGGYGSYGGLLVTVAVNDRNIWGSGIDMGVQVEKSETSQNYSFNISNSRLNDSDFSGNFSIFKSFYEYNDYSVDSQGLSFGVGHRFTRYISGYLGYSFSDNSYSDVTIDPEELDPRYFESYSKSSVIVNVKFDNTDDYYLPREGYTMSQSFENAGVGGDADFLKSRTNFAKFTGLEEYIGFDAIFRYKARFYYAEDTGYLPIADKFYMGGMGSVRGYESYSISPTEDRTDGSVARVGAKQTFSNNVEVSFPLVPKAKMRLVTYVDWGFIGDSSLSEYSRGGYGLGLEWFSPVGPIQLMFSQPLAEEEGDKTTAFEFSMGQRF</sequence>
<feature type="domain" description="POTRA" evidence="9">
    <location>
        <begin position="87"/>
        <end position="164"/>
    </location>
</feature>
<gene>
    <name evidence="10" type="ORF">M947_09920</name>
</gene>
<evidence type="ECO:0000256" key="4">
    <source>
        <dbReference type="ARBA" id="ARBA00022729"/>
    </source>
</evidence>
<dbReference type="Pfam" id="PF01103">
    <property type="entry name" value="Omp85"/>
    <property type="match status" value="1"/>
</dbReference>
<evidence type="ECO:0000256" key="1">
    <source>
        <dbReference type="ARBA" id="ARBA00004370"/>
    </source>
</evidence>
<dbReference type="STRING" id="1172190.M947_09920"/>
<dbReference type="InterPro" id="IPR023707">
    <property type="entry name" value="OM_assembly_BamA"/>
</dbReference>
<dbReference type="PANTHER" id="PTHR12815">
    <property type="entry name" value="SORTING AND ASSEMBLY MACHINERY SAMM50 PROTEIN FAMILY MEMBER"/>
    <property type="match status" value="1"/>
</dbReference>
<keyword evidence="7" id="KW-0998">Cell outer membrane</keyword>
<dbReference type="EMBL" id="AUPZ01000013">
    <property type="protein sequence ID" value="EQB35589.1"/>
    <property type="molecule type" value="Genomic_DNA"/>
</dbReference>
<dbReference type="Proteomes" id="UP000015520">
    <property type="component" value="Unassembled WGS sequence"/>
</dbReference>
<dbReference type="GO" id="GO:0071709">
    <property type="term" value="P:membrane assembly"/>
    <property type="evidence" value="ECO:0007669"/>
    <property type="project" value="InterPro"/>
</dbReference>
<dbReference type="Pfam" id="PF07244">
    <property type="entry name" value="POTRA"/>
    <property type="match status" value="4"/>
</dbReference>
<dbReference type="PANTHER" id="PTHR12815:SF23">
    <property type="entry name" value="OUTER MEMBRANE PROTEIN ASSEMBLY FACTOR BAMA"/>
    <property type="match status" value="1"/>
</dbReference>
<dbReference type="AlphaFoldDB" id="T0KFQ7"/>
<name>T0KFQ7_9BACT</name>
<dbReference type="PIRSF" id="PIRSF006076">
    <property type="entry name" value="OM_assembly_OMP85"/>
    <property type="match status" value="1"/>
</dbReference>
<evidence type="ECO:0000256" key="3">
    <source>
        <dbReference type="ARBA" id="ARBA00022692"/>
    </source>
</evidence>
<dbReference type="Gene3D" id="3.10.20.310">
    <property type="entry name" value="membrane protein fhac"/>
    <property type="match status" value="5"/>
</dbReference>
<evidence type="ECO:0000259" key="9">
    <source>
        <dbReference type="PROSITE" id="PS51779"/>
    </source>
</evidence>
<dbReference type="GO" id="GO:0009279">
    <property type="term" value="C:cell outer membrane"/>
    <property type="evidence" value="ECO:0007669"/>
    <property type="project" value="UniProtKB-UniRule"/>
</dbReference>
<keyword evidence="6" id="KW-0472">Membrane</keyword>
<keyword evidence="11" id="KW-1185">Reference proteome</keyword>
<evidence type="ECO:0000256" key="2">
    <source>
        <dbReference type="ARBA" id="ARBA00022452"/>
    </source>
</evidence>
<comment type="subcellular location">
    <subcellularLocation>
        <location evidence="1">Membrane</location>
    </subcellularLocation>
</comment>
<feature type="domain" description="POTRA" evidence="9">
    <location>
        <begin position="260"/>
        <end position="339"/>
    </location>
</feature>
<dbReference type="OrthoDB" id="9803054at2"/>
<feature type="domain" description="POTRA" evidence="9">
    <location>
        <begin position="342"/>
        <end position="414"/>
    </location>
</feature>
<dbReference type="InterPro" id="IPR039910">
    <property type="entry name" value="D15-like"/>
</dbReference>
<reference evidence="10 11" key="1">
    <citation type="submission" date="2013-07" db="EMBL/GenBank/DDBJ databases">
        <title>Sulfurimonas hongkongensis AST-10 Genome Sequencing.</title>
        <authorList>
            <person name="Cai L."/>
            <person name="Zhang T."/>
        </authorList>
    </citation>
    <scope>NUCLEOTIDE SEQUENCE [LARGE SCALE GENOMIC DNA]</scope>
    <source>
        <strain evidence="10 11">AST-10</strain>
    </source>
</reference>
<dbReference type="InterPro" id="IPR000184">
    <property type="entry name" value="Bac_surfAg_D15"/>
</dbReference>
<dbReference type="eggNOG" id="COG4775">
    <property type="taxonomic scope" value="Bacteria"/>
</dbReference>
<dbReference type="InterPro" id="IPR010827">
    <property type="entry name" value="BamA/TamA_POTRA"/>
</dbReference>
<evidence type="ECO:0000313" key="11">
    <source>
        <dbReference type="Proteomes" id="UP000015520"/>
    </source>
</evidence>
<dbReference type="NCBIfam" id="TIGR03303">
    <property type="entry name" value="OM_YaeT"/>
    <property type="match status" value="1"/>
</dbReference>
<evidence type="ECO:0000256" key="8">
    <source>
        <dbReference type="NCBIfam" id="TIGR03303"/>
    </source>
</evidence>
<dbReference type="InterPro" id="IPR034746">
    <property type="entry name" value="POTRA"/>
</dbReference>
<evidence type="ECO:0000313" key="10">
    <source>
        <dbReference type="EMBL" id="EQB35589.1"/>
    </source>
</evidence>
<accession>T0KFQ7</accession>